<dbReference type="InterPro" id="IPR006076">
    <property type="entry name" value="FAD-dep_OxRdtase"/>
</dbReference>
<feature type="domain" description="FAD dependent oxidoreductase" evidence="2">
    <location>
        <begin position="5"/>
        <end position="333"/>
    </location>
</feature>
<dbReference type="SUPFAM" id="SSF54373">
    <property type="entry name" value="FAD-linked reductases, C-terminal domain"/>
    <property type="match status" value="1"/>
</dbReference>
<evidence type="ECO:0000313" key="3">
    <source>
        <dbReference type="EMBL" id="GAA2906193.1"/>
    </source>
</evidence>
<dbReference type="Gene3D" id="3.30.9.10">
    <property type="entry name" value="D-Amino Acid Oxidase, subunit A, domain 2"/>
    <property type="match status" value="1"/>
</dbReference>
<dbReference type="RefSeq" id="WP_344980946.1">
    <property type="nucleotide sequence ID" value="NZ_BAAAVI010000085.1"/>
</dbReference>
<name>A0ABP6IR50_9ACTN</name>
<dbReference type="Gene3D" id="3.50.50.60">
    <property type="entry name" value="FAD/NAD(P)-binding domain"/>
    <property type="match status" value="1"/>
</dbReference>
<dbReference type="PANTHER" id="PTHR13847">
    <property type="entry name" value="SARCOSINE DEHYDROGENASE-RELATED"/>
    <property type="match status" value="1"/>
</dbReference>
<accession>A0ABP6IR50</accession>
<dbReference type="EMBL" id="BAAAVI010000085">
    <property type="protein sequence ID" value="GAA2906193.1"/>
    <property type="molecule type" value="Genomic_DNA"/>
</dbReference>
<dbReference type="Pfam" id="PF01266">
    <property type="entry name" value="DAO"/>
    <property type="match status" value="1"/>
</dbReference>
<gene>
    <name evidence="3" type="primary">thiO_2</name>
    <name evidence="3" type="ORF">GCM10010517_72390</name>
</gene>
<dbReference type="SUPFAM" id="SSF51905">
    <property type="entry name" value="FAD/NAD(P)-binding domain"/>
    <property type="match status" value="1"/>
</dbReference>
<keyword evidence="4" id="KW-1185">Reference proteome</keyword>
<comment type="caution">
    <text evidence="3">The sequence shown here is derived from an EMBL/GenBank/DDBJ whole genome shotgun (WGS) entry which is preliminary data.</text>
</comment>
<reference evidence="4" key="1">
    <citation type="journal article" date="2019" name="Int. J. Syst. Evol. Microbiol.">
        <title>The Global Catalogue of Microorganisms (GCM) 10K type strain sequencing project: providing services to taxonomists for standard genome sequencing and annotation.</title>
        <authorList>
            <consortium name="The Broad Institute Genomics Platform"/>
            <consortium name="The Broad Institute Genome Sequencing Center for Infectious Disease"/>
            <person name="Wu L."/>
            <person name="Ma J."/>
        </authorList>
    </citation>
    <scope>NUCLEOTIDE SEQUENCE [LARGE SCALE GENOMIC DNA]</scope>
    <source>
        <strain evidence="4">JCM 6242</strain>
    </source>
</reference>
<protein>
    <submittedName>
        <fullName evidence="3">Glycine oxidase ThiO</fullName>
    </submittedName>
</protein>
<dbReference type="PROSITE" id="PS51257">
    <property type="entry name" value="PROKAR_LIPOPROTEIN"/>
    <property type="match status" value="1"/>
</dbReference>
<dbReference type="PANTHER" id="PTHR13847:SF289">
    <property type="entry name" value="GLYCINE OXIDASE"/>
    <property type="match status" value="1"/>
</dbReference>
<dbReference type="Proteomes" id="UP001500831">
    <property type="component" value="Unassembled WGS sequence"/>
</dbReference>
<keyword evidence="1" id="KW-0560">Oxidoreductase</keyword>
<dbReference type="InterPro" id="IPR036188">
    <property type="entry name" value="FAD/NAD-bd_sf"/>
</dbReference>
<organism evidence="3 4">
    <name type="scientific">Streptosporangium fragile</name>
    <dbReference type="NCBI Taxonomy" id="46186"/>
    <lineage>
        <taxon>Bacteria</taxon>
        <taxon>Bacillati</taxon>
        <taxon>Actinomycetota</taxon>
        <taxon>Actinomycetes</taxon>
        <taxon>Streptosporangiales</taxon>
        <taxon>Streptosporangiaceae</taxon>
        <taxon>Streptosporangium</taxon>
    </lineage>
</organism>
<proteinExistence type="predicted"/>
<evidence type="ECO:0000256" key="1">
    <source>
        <dbReference type="ARBA" id="ARBA00023002"/>
    </source>
</evidence>
<evidence type="ECO:0000259" key="2">
    <source>
        <dbReference type="Pfam" id="PF01266"/>
    </source>
</evidence>
<sequence length="356" mass="36781">MERYDFALVGGGIVGACLAEELAGAGASVTVLDAGAEPGHATNRAAGVAVPSLRYLADPELYGWLQWGRGRLAADIDRLEPAHAPFSVPSPILRALRTVDVEAVAAHLDAPGHGEWIEVEKLASVAPGLRLPADRHYLFDRAGLMVDGRRYLAAVHHNCLAAGVRWRQGVTVAAADGGELRTSAGAVHADRVVVTAGAWSAAAGLAGGAPVYPQRGQLAVLRTGADLTCILSSAFYLAPGVNGGVVVGATEEDAGFDDRCTVAGISRLLRFAATAMPELADASPVELRAGLRPASRTGRPLVGRVPGHDRLYLAAGHAGHGLLSARGTAEGLAAGLVRDDWDALPESFCPSRALEA</sequence>
<evidence type="ECO:0000313" key="4">
    <source>
        <dbReference type="Proteomes" id="UP001500831"/>
    </source>
</evidence>